<proteinExistence type="predicted"/>
<dbReference type="PROSITE" id="PS50887">
    <property type="entry name" value="GGDEF"/>
    <property type="match status" value="1"/>
</dbReference>
<reference evidence="5 6" key="1">
    <citation type="submission" date="2015-08" db="EMBL/GenBank/DDBJ databases">
        <title>Antibacterial properties of a collection of Vibrionaceae strains.</title>
        <authorList>
            <person name="Giubergia S."/>
        </authorList>
    </citation>
    <scope>NUCLEOTIDE SEQUENCE [LARGE SCALE GENOMIC DNA]</scope>
    <source>
        <strain evidence="5 6">S0821</strain>
    </source>
</reference>
<evidence type="ECO:0000313" key="6">
    <source>
        <dbReference type="Proteomes" id="UP000051221"/>
    </source>
</evidence>
<name>A0A0Q2N5N5_VIBFU</name>
<dbReference type="InterPro" id="IPR052163">
    <property type="entry name" value="DGC-Regulatory_Protein"/>
</dbReference>
<keyword evidence="3" id="KW-1133">Transmembrane helix</keyword>
<keyword evidence="6" id="KW-1185">Reference proteome</keyword>
<dbReference type="InterPro" id="IPR043128">
    <property type="entry name" value="Rev_trsase/Diguanyl_cyclase"/>
</dbReference>
<dbReference type="PANTHER" id="PTHR46663:SF3">
    <property type="entry name" value="SLL0267 PROTEIN"/>
    <property type="match status" value="1"/>
</dbReference>
<dbReference type="PANTHER" id="PTHR46663">
    <property type="entry name" value="DIGUANYLATE CYCLASE DGCT-RELATED"/>
    <property type="match status" value="1"/>
</dbReference>
<accession>A0A0Q2N5N5</accession>
<gene>
    <name evidence="5" type="ORF">AMR76_05540</name>
</gene>
<dbReference type="Proteomes" id="UP000051221">
    <property type="component" value="Unassembled WGS sequence"/>
</dbReference>
<comment type="caution">
    <text evidence="5">The sequence shown here is derived from an EMBL/GenBank/DDBJ whole genome shotgun (WGS) entry which is preliminary data.</text>
</comment>
<dbReference type="InParanoid" id="A0A0Q2N5N5"/>
<dbReference type="Pfam" id="PF00990">
    <property type="entry name" value="GGDEF"/>
    <property type="match status" value="1"/>
</dbReference>
<comment type="cofactor">
    <cofactor evidence="1">
        <name>Mg(2+)</name>
        <dbReference type="ChEBI" id="CHEBI:18420"/>
    </cofactor>
</comment>
<dbReference type="NCBIfam" id="TIGR00254">
    <property type="entry name" value="GGDEF"/>
    <property type="match status" value="1"/>
</dbReference>
<sequence length="407" mass="46207">MKSLVGRQLKEMAELGRLRKQKVVLISSILAATVLSLNGILLYLDEKFLYCLFNVSCAVVAFGNVIYLRRKRSRHADLILTSLLLAQAMVLLVLGDIEGNKLFWICPIVAAIIFINRFQTGLFLSVGFCLLSALSVLTHHAEQPPNTILASDYFILSLISLTAICNTSAYFYSKAMRYIHSLYREGIEELAYTDQLTGLANRWSFENWATSKLAERKEPHSITALVFLDIDNFKAINDNYGHDVGDRVLKHFAQRLRNNVRHRDRRTERHDYSIARFAGDEFVLLLYDVNTLTDLDNILHRISHLFEDRYQERETKLLNHLTVSAGAALFPQDADNLEELTRCADKAMYAAKHGGKNQYRYYQSVSAQHDGQAVEVPRANAPLTDAPRTDAPRHVTPLAHVKSSRHS</sequence>
<feature type="transmembrane region" description="Helical" evidence="3">
    <location>
        <begin position="47"/>
        <end position="66"/>
    </location>
</feature>
<dbReference type="InterPro" id="IPR000160">
    <property type="entry name" value="GGDEF_dom"/>
</dbReference>
<feature type="region of interest" description="Disordered" evidence="2">
    <location>
        <begin position="382"/>
        <end position="407"/>
    </location>
</feature>
<dbReference type="Gene3D" id="3.30.70.270">
    <property type="match status" value="1"/>
</dbReference>
<dbReference type="AlphaFoldDB" id="A0A0Q2N5N5"/>
<protein>
    <submittedName>
        <fullName evidence="5">Diguanylate cyclase</fullName>
    </submittedName>
</protein>
<evidence type="ECO:0000256" key="3">
    <source>
        <dbReference type="SAM" id="Phobius"/>
    </source>
</evidence>
<dbReference type="RefSeq" id="WP_055465537.1">
    <property type="nucleotide sequence ID" value="NZ_CAWQRI010000075.1"/>
</dbReference>
<evidence type="ECO:0000313" key="5">
    <source>
        <dbReference type="EMBL" id="KQH87183.1"/>
    </source>
</evidence>
<dbReference type="InterPro" id="IPR029787">
    <property type="entry name" value="Nucleotide_cyclase"/>
</dbReference>
<feature type="transmembrane region" description="Helical" evidence="3">
    <location>
        <begin position="21"/>
        <end position="41"/>
    </location>
</feature>
<feature type="domain" description="GGDEF" evidence="4">
    <location>
        <begin position="221"/>
        <end position="364"/>
    </location>
</feature>
<dbReference type="EMBL" id="LKHS01000004">
    <property type="protein sequence ID" value="KQH87183.1"/>
    <property type="molecule type" value="Genomic_DNA"/>
</dbReference>
<keyword evidence="3" id="KW-0472">Membrane</keyword>
<dbReference type="CDD" id="cd01949">
    <property type="entry name" value="GGDEF"/>
    <property type="match status" value="1"/>
</dbReference>
<evidence type="ECO:0000259" key="4">
    <source>
        <dbReference type="PROSITE" id="PS50887"/>
    </source>
</evidence>
<dbReference type="SUPFAM" id="SSF55073">
    <property type="entry name" value="Nucleotide cyclase"/>
    <property type="match status" value="1"/>
</dbReference>
<dbReference type="FunFam" id="3.30.70.270:FF:000001">
    <property type="entry name" value="Diguanylate cyclase domain protein"/>
    <property type="match status" value="1"/>
</dbReference>
<feature type="transmembrane region" description="Helical" evidence="3">
    <location>
        <begin position="123"/>
        <end position="141"/>
    </location>
</feature>
<evidence type="ECO:0000256" key="2">
    <source>
        <dbReference type="SAM" id="MobiDB-lite"/>
    </source>
</evidence>
<dbReference type="GO" id="GO:0003824">
    <property type="term" value="F:catalytic activity"/>
    <property type="evidence" value="ECO:0007669"/>
    <property type="project" value="UniProtKB-ARBA"/>
</dbReference>
<organism evidence="5 6">
    <name type="scientific">Vibrio furnissii</name>
    <dbReference type="NCBI Taxonomy" id="29494"/>
    <lineage>
        <taxon>Bacteria</taxon>
        <taxon>Pseudomonadati</taxon>
        <taxon>Pseudomonadota</taxon>
        <taxon>Gammaproteobacteria</taxon>
        <taxon>Vibrionales</taxon>
        <taxon>Vibrionaceae</taxon>
        <taxon>Vibrio</taxon>
    </lineage>
</organism>
<feature type="transmembrane region" description="Helical" evidence="3">
    <location>
        <begin position="153"/>
        <end position="172"/>
    </location>
</feature>
<keyword evidence="3" id="KW-0812">Transmembrane</keyword>
<dbReference type="SMART" id="SM00267">
    <property type="entry name" value="GGDEF"/>
    <property type="match status" value="1"/>
</dbReference>
<evidence type="ECO:0000256" key="1">
    <source>
        <dbReference type="ARBA" id="ARBA00001946"/>
    </source>
</evidence>